<name>A0A562XLR0_CAMHY</name>
<comment type="catalytic activity">
    <reaction evidence="1">
        <text>AMP + H2O = D-ribose 5-phosphate + adenine</text>
        <dbReference type="Rhea" id="RHEA:20129"/>
        <dbReference type="ChEBI" id="CHEBI:15377"/>
        <dbReference type="ChEBI" id="CHEBI:16708"/>
        <dbReference type="ChEBI" id="CHEBI:78346"/>
        <dbReference type="ChEBI" id="CHEBI:456215"/>
        <dbReference type="EC" id="3.2.2.4"/>
    </reaction>
</comment>
<dbReference type="EMBL" id="VOAP01000002">
    <property type="protein sequence ID" value="TWO23089.1"/>
    <property type="molecule type" value="Genomic_DNA"/>
</dbReference>
<dbReference type="PANTHER" id="PTHR43393:SF2">
    <property type="entry name" value="CYTOKININ RIBOSIDE 5'-MONOPHOSPHATE PHOSPHORIBOHYDROLASE"/>
    <property type="match status" value="1"/>
</dbReference>
<dbReference type="Proteomes" id="UP000321812">
    <property type="component" value="Unassembled WGS sequence"/>
</dbReference>
<evidence type="ECO:0000313" key="4">
    <source>
        <dbReference type="Proteomes" id="UP000321812"/>
    </source>
</evidence>
<dbReference type="InterPro" id="IPR005269">
    <property type="entry name" value="LOG"/>
</dbReference>
<dbReference type="GO" id="GO:0005829">
    <property type="term" value="C:cytosol"/>
    <property type="evidence" value="ECO:0007669"/>
    <property type="project" value="TreeGrafter"/>
</dbReference>
<reference evidence="3 4" key="1">
    <citation type="submission" date="2019-07" db="EMBL/GenBank/DDBJ databases">
        <title>Rapid identification of Enteric Bacteria from Whole Genome Sequences (WGS) using Average Nucleotide Identity (ANI).</title>
        <authorList>
            <person name="Lane C."/>
        </authorList>
    </citation>
    <scope>NUCLEOTIDE SEQUENCE [LARGE SCALE GENOMIC DNA]</scope>
    <source>
        <strain evidence="3 4">D2411</strain>
    </source>
</reference>
<dbReference type="InterPro" id="IPR052341">
    <property type="entry name" value="LOG_family_nucleotidases"/>
</dbReference>
<comment type="caution">
    <text evidence="3">The sequence shown here is derived from an EMBL/GenBank/DDBJ whole genome shotgun (WGS) entry which is preliminary data.</text>
</comment>
<accession>A0A562XLR0</accession>
<dbReference type="GO" id="GO:0009691">
    <property type="term" value="P:cytokinin biosynthetic process"/>
    <property type="evidence" value="ECO:0007669"/>
    <property type="project" value="UniProtKB-UniRule"/>
</dbReference>
<keyword evidence="2" id="KW-0203">Cytokinin biosynthesis</keyword>
<dbReference type="GO" id="GO:0008714">
    <property type="term" value="F:AMP nucleosidase activity"/>
    <property type="evidence" value="ECO:0007669"/>
    <property type="project" value="UniProtKB-EC"/>
</dbReference>
<organism evidence="3 4">
    <name type="scientific">Campylobacter hyointestinalis</name>
    <dbReference type="NCBI Taxonomy" id="198"/>
    <lineage>
        <taxon>Bacteria</taxon>
        <taxon>Pseudomonadati</taxon>
        <taxon>Campylobacterota</taxon>
        <taxon>Epsilonproteobacteria</taxon>
        <taxon>Campylobacterales</taxon>
        <taxon>Campylobacteraceae</taxon>
        <taxon>Campylobacter</taxon>
    </lineage>
</organism>
<dbReference type="NCBIfam" id="TIGR00730">
    <property type="entry name" value="Rossman fold protein, TIGR00730 family"/>
    <property type="match status" value="1"/>
</dbReference>
<evidence type="ECO:0000313" key="3">
    <source>
        <dbReference type="EMBL" id="TWO23089.1"/>
    </source>
</evidence>
<dbReference type="PANTHER" id="PTHR43393">
    <property type="entry name" value="CYTOKININ RIBOSIDE 5'-MONOPHOSPHATE PHOSPHORIBOHYDROLASE"/>
    <property type="match status" value="1"/>
</dbReference>
<dbReference type="Gene3D" id="3.40.50.450">
    <property type="match status" value="1"/>
</dbReference>
<protein>
    <recommendedName>
        <fullName evidence="2">Cytokinin riboside 5'-monophosphate phosphoribohydrolase</fullName>
        <ecNumber evidence="2">3.2.2.n1</ecNumber>
    </recommendedName>
</protein>
<evidence type="ECO:0000256" key="1">
    <source>
        <dbReference type="ARBA" id="ARBA00000274"/>
    </source>
</evidence>
<dbReference type="SUPFAM" id="SSF102405">
    <property type="entry name" value="MCP/YpsA-like"/>
    <property type="match status" value="1"/>
</dbReference>
<dbReference type="AlphaFoldDB" id="A0A562XLR0"/>
<gene>
    <name evidence="3" type="ORF">YZ82_00680</name>
</gene>
<sequence>MDFVTIFGSARFDEDNIYYKKTVELANKISKAGYGIVSGGSGGIMEAANKGAFLNGGESIGINVMLPFEQKTNPYCTSSKVIPNLSKRKDELIEKSFAFVIMPGGFGTLDELFEVLTLAQTGLRKHKIIFCCSDFWKPLLDFFETKLLPNKVISHSSLELYAVIDDINEIVKYLKS</sequence>
<evidence type="ECO:0000256" key="2">
    <source>
        <dbReference type="RuleBase" id="RU363015"/>
    </source>
</evidence>
<proteinExistence type="inferred from homology"/>
<dbReference type="EC" id="3.2.2.n1" evidence="2"/>
<keyword evidence="2" id="KW-0378">Hydrolase</keyword>
<dbReference type="RefSeq" id="WP_147496770.1">
    <property type="nucleotide sequence ID" value="NZ_VOAP01000002.1"/>
</dbReference>
<dbReference type="Pfam" id="PF03641">
    <property type="entry name" value="Lysine_decarbox"/>
    <property type="match status" value="1"/>
</dbReference>
<comment type="similarity">
    <text evidence="2">Belongs to the LOG family.</text>
</comment>
<dbReference type="InterPro" id="IPR031100">
    <property type="entry name" value="LOG_fam"/>
</dbReference>